<organism evidence="3 4">
    <name type="scientific">Neotamlana nanhaiensis</name>
    <dbReference type="NCBI Taxonomy" id="1382798"/>
    <lineage>
        <taxon>Bacteria</taxon>
        <taxon>Pseudomonadati</taxon>
        <taxon>Bacteroidota</taxon>
        <taxon>Flavobacteriia</taxon>
        <taxon>Flavobacteriales</taxon>
        <taxon>Flavobacteriaceae</taxon>
        <taxon>Neotamlana</taxon>
    </lineage>
</organism>
<dbReference type="RefSeq" id="WP_044627282.1">
    <property type="nucleotide sequence ID" value="NZ_JTDV01000014.1"/>
</dbReference>
<protein>
    <submittedName>
        <fullName evidence="3">Glycerophosphodiester phosphodiesterase</fullName>
    </submittedName>
</protein>
<reference evidence="3 4" key="1">
    <citation type="journal article" date="2015" name="Antonie Van Leeuwenhoek">
        <title>Tamlana nanhaiensis sp. nov., isolated from surface seawater collected from the South China Sea.</title>
        <authorList>
            <person name="Liu X."/>
            <person name="Lai Q."/>
            <person name="Du Y."/>
            <person name="Li G."/>
            <person name="Sun F."/>
            <person name="Shao Z."/>
        </authorList>
    </citation>
    <scope>NUCLEOTIDE SEQUENCE [LARGE SCALE GENOMIC DNA]</scope>
    <source>
        <strain evidence="3 4">FHC16</strain>
    </source>
</reference>
<dbReference type="OrthoDB" id="384721at2"/>
<dbReference type="EMBL" id="JTDV01000014">
    <property type="protein sequence ID" value="KJD31608.1"/>
    <property type="molecule type" value="Genomic_DNA"/>
</dbReference>
<name>A0A0D7VYT4_9FLAO</name>
<dbReference type="STRING" id="1382798.PK35_14495"/>
<dbReference type="PROSITE" id="PS51257">
    <property type="entry name" value="PROKAR_LIPOPROTEIN"/>
    <property type="match status" value="1"/>
</dbReference>
<dbReference type="InterPro" id="IPR030395">
    <property type="entry name" value="GP_PDE_dom"/>
</dbReference>
<dbReference type="PATRIC" id="fig|1382798.3.peg.1463"/>
<accession>A0A0D7VYT4</accession>
<sequence>MKYLQVLLLICMVLGCKEQAKTSKLETSKSDANRVEVQGHRGERGHSPENTIIGFKNAILKGVDVIELDVVISKDGEVVVSHEPYMSSLYVLTPQGDSISKENEKEYNLYHMTYDSIKTYEVGLKGNVKFPEQNKISAYKPLLSEVIDSVETFVKKQQLPPVGYNIEIKSVPSVYDIYQPQPDKMVALVMQVLKGKTIAGKWNVQSFDPAILNEMHKTYPEVQLAYLVSKSGIEANLKLLEFTPQIYSPNYKLIKNKAFVDSVKAKQMKLIPWTVNDSLAILEQIKLGVDGIITDYPEKVILQNNN</sequence>
<proteinExistence type="predicted"/>
<feature type="domain" description="GP-PDE" evidence="2">
    <location>
        <begin position="35"/>
        <end position="304"/>
    </location>
</feature>
<feature type="region of interest" description="Disordered" evidence="1">
    <location>
        <begin position="27"/>
        <end position="46"/>
    </location>
</feature>
<dbReference type="PROSITE" id="PS51704">
    <property type="entry name" value="GP_PDE"/>
    <property type="match status" value="1"/>
</dbReference>
<dbReference type="InterPro" id="IPR017946">
    <property type="entry name" value="PLC-like_Pdiesterase_TIM-brl"/>
</dbReference>
<keyword evidence="4" id="KW-1185">Reference proteome</keyword>
<dbReference type="SUPFAM" id="SSF51695">
    <property type="entry name" value="PLC-like phosphodiesterases"/>
    <property type="match status" value="1"/>
</dbReference>
<dbReference type="AlphaFoldDB" id="A0A0D7VYT4"/>
<dbReference type="Pfam" id="PF03009">
    <property type="entry name" value="GDPD"/>
    <property type="match status" value="1"/>
</dbReference>
<dbReference type="GO" id="GO:0006629">
    <property type="term" value="P:lipid metabolic process"/>
    <property type="evidence" value="ECO:0007669"/>
    <property type="project" value="InterPro"/>
</dbReference>
<evidence type="ECO:0000313" key="4">
    <source>
        <dbReference type="Proteomes" id="UP000032361"/>
    </source>
</evidence>
<dbReference type="PANTHER" id="PTHR46211:SF14">
    <property type="entry name" value="GLYCEROPHOSPHODIESTER PHOSPHODIESTERASE"/>
    <property type="match status" value="1"/>
</dbReference>
<evidence type="ECO:0000313" key="3">
    <source>
        <dbReference type="EMBL" id="KJD31608.1"/>
    </source>
</evidence>
<evidence type="ECO:0000259" key="2">
    <source>
        <dbReference type="PROSITE" id="PS51704"/>
    </source>
</evidence>
<dbReference type="GO" id="GO:0008081">
    <property type="term" value="F:phosphoric diester hydrolase activity"/>
    <property type="evidence" value="ECO:0007669"/>
    <property type="project" value="InterPro"/>
</dbReference>
<evidence type="ECO:0000256" key="1">
    <source>
        <dbReference type="SAM" id="MobiDB-lite"/>
    </source>
</evidence>
<dbReference type="PANTHER" id="PTHR46211">
    <property type="entry name" value="GLYCEROPHOSPHORYL DIESTER PHOSPHODIESTERASE"/>
    <property type="match status" value="1"/>
</dbReference>
<comment type="caution">
    <text evidence="3">The sequence shown here is derived from an EMBL/GenBank/DDBJ whole genome shotgun (WGS) entry which is preliminary data.</text>
</comment>
<dbReference type="Proteomes" id="UP000032361">
    <property type="component" value="Unassembled WGS sequence"/>
</dbReference>
<dbReference type="Gene3D" id="3.20.20.190">
    <property type="entry name" value="Phosphatidylinositol (PI) phosphodiesterase"/>
    <property type="match status" value="1"/>
</dbReference>
<gene>
    <name evidence="3" type="ORF">PK35_14495</name>
</gene>